<dbReference type="EMBL" id="CAJVPZ010060832">
    <property type="protein sequence ID" value="CAG8790577.1"/>
    <property type="molecule type" value="Genomic_DNA"/>
</dbReference>
<dbReference type="Pfam" id="PF18417">
    <property type="entry name" value="LodA_C"/>
    <property type="match status" value="1"/>
</dbReference>
<organism evidence="2 3">
    <name type="scientific">Racocetra fulgida</name>
    <dbReference type="NCBI Taxonomy" id="60492"/>
    <lineage>
        <taxon>Eukaryota</taxon>
        <taxon>Fungi</taxon>
        <taxon>Fungi incertae sedis</taxon>
        <taxon>Mucoromycota</taxon>
        <taxon>Glomeromycotina</taxon>
        <taxon>Glomeromycetes</taxon>
        <taxon>Diversisporales</taxon>
        <taxon>Gigasporaceae</taxon>
        <taxon>Racocetra</taxon>
    </lineage>
</organism>
<gene>
    <name evidence="2" type="ORF">RFULGI_LOCUS16706</name>
</gene>
<dbReference type="AlphaFoldDB" id="A0A9N9JRK3"/>
<dbReference type="OrthoDB" id="2427302at2759"/>
<dbReference type="InterPro" id="IPR041173">
    <property type="entry name" value="LodA_C"/>
</dbReference>
<feature type="non-terminal residue" evidence="2">
    <location>
        <position position="216"/>
    </location>
</feature>
<proteinExistence type="predicted"/>
<dbReference type="Proteomes" id="UP000789396">
    <property type="component" value="Unassembled WGS sequence"/>
</dbReference>
<feature type="domain" description="L-lysine epsilon oxidase C-terminal" evidence="1">
    <location>
        <begin position="99"/>
        <end position="137"/>
    </location>
</feature>
<name>A0A9N9JRK3_9GLOM</name>
<reference evidence="2" key="1">
    <citation type="submission" date="2021-06" db="EMBL/GenBank/DDBJ databases">
        <authorList>
            <person name="Kallberg Y."/>
            <person name="Tangrot J."/>
            <person name="Rosling A."/>
        </authorList>
    </citation>
    <scope>NUCLEOTIDE SEQUENCE</scope>
    <source>
        <strain evidence="2">IN212</strain>
    </source>
</reference>
<feature type="non-terminal residue" evidence="2">
    <location>
        <position position="1"/>
    </location>
</feature>
<evidence type="ECO:0000313" key="2">
    <source>
        <dbReference type="EMBL" id="CAG8790577.1"/>
    </source>
</evidence>
<accession>A0A9N9JRK3</accession>
<keyword evidence="3" id="KW-1185">Reference proteome</keyword>
<protein>
    <submittedName>
        <fullName evidence="2">5650_t:CDS:1</fullName>
    </submittedName>
</protein>
<evidence type="ECO:0000313" key="3">
    <source>
        <dbReference type="Proteomes" id="UP000789396"/>
    </source>
</evidence>
<sequence>YEYNGQAYDYFMPPLSGNNGDATSGHPDTYLSVTREPTYGDSKINFQDMVDKILGHDVCEQDKIIAQVQFLNKAALESSVGGPFYPGIEITYVAYDENTINSGAFQPGDINAYMALPWQADFYECNTRWWPAQRPDIVIPKEQKDEKRKIQSDDFVNWTRGLRQNEASDEPKWGDLDMVRVWDRYVDGFVVEKENVLGNNKAFVEVEHADIYGVNG</sequence>
<evidence type="ECO:0000259" key="1">
    <source>
        <dbReference type="Pfam" id="PF18417"/>
    </source>
</evidence>
<comment type="caution">
    <text evidence="2">The sequence shown here is derived from an EMBL/GenBank/DDBJ whole genome shotgun (WGS) entry which is preliminary data.</text>
</comment>